<organism evidence="6 7">
    <name type="scientific">Cecembia rubra</name>
    <dbReference type="NCBI Taxonomy" id="1485585"/>
    <lineage>
        <taxon>Bacteria</taxon>
        <taxon>Pseudomonadati</taxon>
        <taxon>Bacteroidota</taxon>
        <taxon>Cytophagia</taxon>
        <taxon>Cytophagales</taxon>
        <taxon>Cyclobacteriaceae</taxon>
        <taxon>Cecembia</taxon>
    </lineage>
</organism>
<keyword evidence="2" id="KW-0479">Metal-binding</keyword>
<dbReference type="GO" id="GO:0004065">
    <property type="term" value="F:arylsulfatase activity"/>
    <property type="evidence" value="ECO:0007669"/>
    <property type="project" value="TreeGrafter"/>
</dbReference>
<protein>
    <submittedName>
        <fullName evidence="6">Arylsulfatase A-like enzyme</fullName>
    </submittedName>
</protein>
<dbReference type="EMBL" id="PYGF01000001">
    <property type="protein sequence ID" value="PSL07157.1"/>
    <property type="molecule type" value="Genomic_DNA"/>
</dbReference>
<feature type="domain" description="Sulfatase N-terminal" evidence="5">
    <location>
        <begin position="53"/>
        <end position="374"/>
    </location>
</feature>
<dbReference type="PROSITE" id="PS00523">
    <property type="entry name" value="SULFATASE_1"/>
    <property type="match status" value="1"/>
</dbReference>
<accession>A0A2P8ECK8</accession>
<evidence type="ECO:0000313" key="6">
    <source>
        <dbReference type="EMBL" id="PSL07157.1"/>
    </source>
</evidence>
<evidence type="ECO:0000259" key="5">
    <source>
        <dbReference type="Pfam" id="PF00884"/>
    </source>
</evidence>
<sequence>MNQNLIQKIYSKSICEIIVNPNLTMLLLKIRFLLLLVLFSFSLELKSQSIQKPNLIIILTDDQGYADVGFNGSIEIPTPNIDRIAENGTVFSSGYVSYAVCGPSRAGLITGRYQDKFGFGDNPLFAPNDSTMGLPLTEQTLGDYLQSANYKTSIIGKWHLGAHQALHPNKRGFNEFYGFLGGGHQYFPENLTLKDEFEVRTEYESYRTKLLKNQIRVEENEYLTDAFSREAVSFIQRNHKDPFFLFLSYNAPHGPLQATEKYLKRFPNISNEKRKTYAAMVSAVDDGVGDILDLLRDLGIEDNTLIFFLSDNGGPTANNASDNKPLRGKKGDFFEGGVRVPFAVQWKGVIPAGHTYDHPIISLDIFGTIAGVLGARTKNELDGENLIPFLIGENKNAPHEALFWRNHKVDRYAIRTADFKMITEPKQQYLFDIKSDISEKRNLSLNNQFQLNDLTEKINSWKSFLKDPLFMGLMEDEAYSKLNPDRFGKKPND</sequence>
<reference evidence="6 7" key="1">
    <citation type="submission" date="2018-03" db="EMBL/GenBank/DDBJ databases">
        <title>Genomic Encyclopedia of Archaeal and Bacterial Type Strains, Phase II (KMG-II): from individual species to whole genera.</title>
        <authorList>
            <person name="Goeker M."/>
        </authorList>
    </citation>
    <scope>NUCLEOTIDE SEQUENCE [LARGE SCALE GENOMIC DNA]</scope>
    <source>
        <strain evidence="6 7">DSM 28057</strain>
    </source>
</reference>
<proteinExistence type="inferred from homology"/>
<evidence type="ECO:0000313" key="7">
    <source>
        <dbReference type="Proteomes" id="UP000240708"/>
    </source>
</evidence>
<comment type="similarity">
    <text evidence="1">Belongs to the sulfatase family.</text>
</comment>
<evidence type="ECO:0000256" key="2">
    <source>
        <dbReference type="ARBA" id="ARBA00022723"/>
    </source>
</evidence>
<dbReference type="AlphaFoldDB" id="A0A2P8ECK8"/>
<gene>
    <name evidence="6" type="ORF">CLV48_10186</name>
</gene>
<dbReference type="PANTHER" id="PTHR42693">
    <property type="entry name" value="ARYLSULFATASE FAMILY MEMBER"/>
    <property type="match status" value="1"/>
</dbReference>
<dbReference type="InterPro" id="IPR050738">
    <property type="entry name" value="Sulfatase"/>
</dbReference>
<evidence type="ECO:0000256" key="3">
    <source>
        <dbReference type="ARBA" id="ARBA00022801"/>
    </source>
</evidence>
<comment type="caution">
    <text evidence="6">The sequence shown here is derived from an EMBL/GenBank/DDBJ whole genome shotgun (WGS) entry which is preliminary data.</text>
</comment>
<dbReference type="Pfam" id="PF00884">
    <property type="entry name" value="Sulfatase"/>
    <property type="match status" value="1"/>
</dbReference>
<keyword evidence="7" id="KW-1185">Reference proteome</keyword>
<dbReference type="Gene3D" id="3.40.720.10">
    <property type="entry name" value="Alkaline Phosphatase, subunit A"/>
    <property type="match status" value="1"/>
</dbReference>
<evidence type="ECO:0000256" key="4">
    <source>
        <dbReference type="ARBA" id="ARBA00022837"/>
    </source>
</evidence>
<dbReference type="InterPro" id="IPR000917">
    <property type="entry name" value="Sulfatase_N"/>
</dbReference>
<keyword evidence="3" id="KW-0378">Hydrolase</keyword>
<dbReference type="RefSeq" id="WP_245889437.1">
    <property type="nucleotide sequence ID" value="NZ_JAUVYL010000080.1"/>
</dbReference>
<evidence type="ECO:0000256" key="1">
    <source>
        <dbReference type="ARBA" id="ARBA00008779"/>
    </source>
</evidence>
<name>A0A2P8ECK8_9BACT</name>
<dbReference type="InterPro" id="IPR017850">
    <property type="entry name" value="Alkaline_phosphatase_core_sf"/>
</dbReference>
<keyword evidence="4" id="KW-0106">Calcium</keyword>
<dbReference type="Proteomes" id="UP000240708">
    <property type="component" value="Unassembled WGS sequence"/>
</dbReference>
<dbReference type="PANTHER" id="PTHR42693:SF53">
    <property type="entry name" value="ENDO-4-O-SULFATASE"/>
    <property type="match status" value="1"/>
</dbReference>
<dbReference type="GO" id="GO:0046872">
    <property type="term" value="F:metal ion binding"/>
    <property type="evidence" value="ECO:0007669"/>
    <property type="project" value="UniProtKB-KW"/>
</dbReference>
<dbReference type="Gene3D" id="3.30.1120.10">
    <property type="match status" value="1"/>
</dbReference>
<dbReference type="SUPFAM" id="SSF53649">
    <property type="entry name" value="Alkaline phosphatase-like"/>
    <property type="match status" value="1"/>
</dbReference>
<dbReference type="InterPro" id="IPR024607">
    <property type="entry name" value="Sulfatase_CS"/>
</dbReference>